<comment type="caution">
    <text evidence="1">The sequence shown here is derived from an EMBL/GenBank/DDBJ whole genome shotgun (WGS) entry which is preliminary data.</text>
</comment>
<keyword evidence="2" id="KW-1185">Reference proteome</keyword>
<organism evidence="1 2">
    <name type="scientific">Cardiocondyla obscurior</name>
    <dbReference type="NCBI Taxonomy" id="286306"/>
    <lineage>
        <taxon>Eukaryota</taxon>
        <taxon>Metazoa</taxon>
        <taxon>Ecdysozoa</taxon>
        <taxon>Arthropoda</taxon>
        <taxon>Hexapoda</taxon>
        <taxon>Insecta</taxon>
        <taxon>Pterygota</taxon>
        <taxon>Neoptera</taxon>
        <taxon>Endopterygota</taxon>
        <taxon>Hymenoptera</taxon>
        <taxon>Apocrita</taxon>
        <taxon>Aculeata</taxon>
        <taxon>Formicoidea</taxon>
        <taxon>Formicidae</taxon>
        <taxon>Myrmicinae</taxon>
        <taxon>Cardiocondyla</taxon>
    </lineage>
</organism>
<dbReference type="AlphaFoldDB" id="A0AAW2EJI6"/>
<proteinExistence type="predicted"/>
<name>A0AAW2EJI6_9HYME</name>
<accession>A0AAW2EJI6</accession>
<evidence type="ECO:0000313" key="1">
    <source>
        <dbReference type="EMBL" id="KAL0102521.1"/>
    </source>
</evidence>
<gene>
    <name evidence="1" type="ORF">PUN28_018066</name>
</gene>
<dbReference type="EMBL" id="JADYXP020000022">
    <property type="protein sequence ID" value="KAL0102521.1"/>
    <property type="molecule type" value="Genomic_DNA"/>
</dbReference>
<sequence>MKQIARSHGFNLPRVLSILHFELLTNRIKSIVQLPGTFKDSGRSETKLPSRSCPPKILSQTFYPIVHNLQSNNIAGCPAMLPTFILAALLHQCSMRKRVLCVHSDRGRLMDLLRAIPVERQLRTEVQYVQIRVISNAQFDQKLPVLRRRNNI</sequence>
<reference evidence="1 2" key="1">
    <citation type="submission" date="2023-03" db="EMBL/GenBank/DDBJ databases">
        <title>High recombination rates correlate with genetic variation in Cardiocondyla obscurior ants.</title>
        <authorList>
            <person name="Errbii M."/>
        </authorList>
    </citation>
    <scope>NUCLEOTIDE SEQUENCE [LARGE SCALE GENOMIC DNA]</scope>
    <source>
        <strain evidence="1">Alpha-2009</strain>
        <tissue evidence="1">Whole body</tissue>
    </source>
</reference>
<evidence type="ECO:0000313" key="2">
    <source>
        <dbReference type="Proteomes" id="UP001430953"/>
    </source>
</evidence>
<protein>
    <submittedName>
        <fullName evidence="1">Uncharacterized protein</fullName>
    </submittedName>
</protein>
<dbReference type="Proteomes" id="UP001430953">
    <property type="component" value="Unassembled WGS sequence"/>
</dbReference>